<evidence type="ECO:0000313" key="1">
    <source>
        <dbReference type="EMBL" id="RHG87231.1"/>
    </source>
</evidence>
<reference evidence="1 2" key="1">
    <citation type="submission" date="2018-08" db="EMBL/GenBank/DDBJ databases">
        <title>A genome reference for cultivated species of the human gut microbiota.</title>
        <authorList>
            <person name="Zou Y."/>
            <person name="Xue W."/>
            <person name="Luo G."/>
        </authorList>
    </citation>
    <scope>NUCLEOTIDE SEQUENCE [LARGE SCALE GENOMIC DNA]</scope>
    <source>
        <strain evidence="1 2">AM21-18</strain>
    </source>
</reference>
<evidence type="ECO:0000313" key="2">
    <source>
        <dbReference type="Proteomes" id="UP000283981"/>
    </source>
</evidence>
<dbReference type="Proteomes" id="UP000283981">
    <property type="component" value="Unassembled WGS sequence"/>
</dbReference>
<sequence>MKSKEKSKEEIVLIRYYNVLFYLVFKGGIDDFNRQCLVNRINTGESIRMKQIQKWCHYHQITYRTRFIYRKDFPLKANLWNLYSYIRFLLENR</sequence>
<gene>
    <name evidence="1" type="ORF">DW243_03745</name>
</gene>
<organism evidence="1 2">
    <name type="scientific">Mediterraneibacter gnavus</name>
    <name type="common">Ruminococcus gnavus</name>
    <dbReference type="NCBI Taxonomy" id="33038"/>
    <lineage>
        <taxon>Bacteria</taxon>
        <taxon>Bacillati</taxon>
        <taxon>Bacillota</taxon>
        <taxon>Clostridia</taxon>
        <taxon>Lachnospirales</taxon>
        <taxon>Lachnospiraceae</taxon>
        <taxon>Mediterraneibacter</taxon>
    </lineage>
</organism>
<name>A0A3E4K4P7_MEDGN</name>
<protein>
    <submittedName>
        <fullName evidence="1">Uncharacterized protein</fullName>
    </submittedName>
</protein>
<dbReference type="EMBL" id="QRIS01000005">
    <property type="protein sequence ID" value="RHG87231.1"/>
    <property type="molecule type" value="Genomic_DNA"/>
</dbReference>
<comment type="caution">
    <text evidence="1">The sequence shown here is derived from an EMBL/GenBank/DDBJ whole genome shotgun (WGS) entry which is preliminary data.</text>
</comment>
<proteinExistence type="predicted"/>
<accession>A0A3E4K4P7</accession>
<dbReference type="AlphaFoldDB" id="A0A3E4K4P7"/>